<proteinExistence type="predicted"/>
<dbReference type="InterPro" id="IPR029063">
    <property type="entry name" value="SAM-dependent_MTases_sf"/>
</dbReference>
<dbReference type="CDD" id="cd02440">
    <property type="entry name" value="AdoMet_MTases"/>
    <property type="match status" value="1"/>
</dbReference>
<keyword evidence="1 3" id="KW-0489">Methyltransferase</keyword>
<dbReference type="InterPro" id="IPR004398">
    <property type="entry name" value="RNA_MeTrfase_RsmD"/>
</dbReference>
<accession>A0A951Q8L6</accession>
<keyword evidence="2 3" id="KW-0808">Transferase</keyword>
<evidence type="ECO:0000313" key="3">
    <source>
        <dbReference type="EMBL" id="MBW4658273.1"/>
    </source>
</evidence>
<name>A0A951Q8L6_9CYAN</name>
<protein>
    <submittedName>
        <fullName evidence="3">16S rRNA (Guanine(966)-N(2))-methyltransferase RsmD</fullName>
        <ecNumber evidence="3">2.1.1.171</ecNumber>
    </submittedName>
</protein>
<dbReference type="NCBIfam" id="TIGR00095">
    <property type="entry name" value="16S rRNA (guanine(966)-N(2))-methyltransferase RsmD"/>
    <property type="match status" value="1"/>
</dbReference>
<reference evidence="3" key="1">
    <citation type="submission" date="2021-05" db="EMBL/GenBank/DDBJ databases">
        <authorList>
            <person name="Pietrasiak N."/>
            <person name="Ward R."/>
            <person name="Stajich J.E."/>
            <person name="Kurbessoian T."/>
        </authorList>
    </citation>
    <scope>NUCLEOTIDE SEQUENCE</scope>
    <source>
        <strain evidence="3">UHER 2000/2452</strain>
    </source>
</reference>
<dbReference type="Proteomes" id="UP000757435">
    <property type="component" value="Unassembled WGS sequence"/>
</dbReference>
<comment type="caution">
    <text evidence="3">The sequence shown here is derived from an EMBL/GenBank/DDBJ whole genome shotgun (WGS) entry which is preliminary data.</text>
</comment>
<dbReference type="PIRSF" id="PIRSF004553">
    <property type="entry name" value="CHP00095"/>
    <property type="match status" value="1"/>
</dbReference>
<dbReference type="PANTHER" id="PTHR43542">
    <property type="entry name" value="METHYLTRANSFERASE"/>
    <property type="match status" value="1"/>
</dbReference>
<evidence type="ECO:0000256" key="1">
    <source>
        <dbReference type="ARBA" id="ARBA00022603"/>
    </source>
</evidence>
<sequence>MSLRIYGNRPLKTLPGLATRPTPSRVRQALFNIWQGKITGCRWLDLCAGSGAMGAEALCRGAAIVMGIEESGRACNIIQQNWQQVAQPEQRFEVIRGDVVSKVLTLAQRSPKFDRIYFDPPYASDLYLPVLEAIADHSLLAGELAAEHSPTQPLPEHVGNLAIVRQKVYGSTALTFYSPQNSDSPLLYSNRQGG</sequence>
<dbReference type="Gene3D" id="3.40.50.150">
    <property type="entry name" value="Vaccinia Virus protein VP39"/>
    <property type="match status" value="1"/>
</dbReference>
<dbReference type="Pfam" id="PF03602">
    <property type="entry name" value="Cons_hypoth95"/>
    <property type="match status" value="1"/>
</dbReference>
<dbReference type="EMBL" id="JAHHHD010000004">
    <property type="protein sequence ID" value="MBW4658273.1"/>
    <property type="molecule type" value="Genomic_DNA"/>
</dbReference>
<dbReference type="GO" id="GO:0003676">
    <property type="term" value="F:nucleic acid binding"/>
    <property type="evidence" value="ECO:0007669"/>
    <property type="project" value="InterPro"/>
</dbReference>
<reference evidence="3" key="2">
    <citation type="journal article" date="2022" name="Microbiol. Resour. Announc.">
        <title>Metagenome Sequencing to Explore Phylogenomics of Terrestrial Cyanobacteria.</title>
        <authorList>
            <person name="Ward R.D."/>
            <person name="Stajich J.E."/>
            <person name="Johansen J.R."/>
            <person name="Huntemann M."/>
            <person name="Clum A."/>
            <person name="Foster B."/>
            <person name="Foster B."/>
            <person name="Roux S."/>
            <person name="Palaniappan K."/>
            <person name="Varghese N."/>
            <person name="Mukherjee S."/>
            <person name="Reddy T.B.K."/>
            <person name="Daum C."/>
            <person name="Copeland A."/>
            <person name="Chen I.A."/>
            <person name="Ivanova N.N."/>
            <person name="Kyrpides N.C."/>
            <person name="Shapiro N."/>
            <person name="Eloe-Fadrosh E.A."/>
            <person name="Pietrasiak N."/>
        </authorList>
    </citation>
    <scope>NUCLEOTIDE SEQUENCE</scope>
    <source>
        <strain evidence="3">UHER 2000/2452</strain>
    </source>
</reference>
<dbReference type="GO" id="GO:0052913">
    <property type="term" value="F:16S rRNA (guanine(966)-N(2))-methyltransferase activity"/>
    <property type="evidence" value="ECO:0007669"/>
    <property type="project" value="UniProtKB-EC"/>
</dbReference>
<dbReference type="SUPFAM" id="SSF53335">
    <property type="entry name" value="S-adenosyl-L-methionine-dependent methyltransferases"/>
    <property type="match status" value="1"/>
</dbReference>
<dbReference type="InterPro" id="IPR002052">
    <property type="entry name" value="DNA_methylase_N6_adenine_CS"/>
</dbReference>
<dbReference type="AlphaFoldDB" id="A0A951Q8L6"/>
<organism evidence="3 4">
    <name type="scientific">Drouetiella hepatica Uher 2000/2452</name>
    <dbReference type="NCBI Taxonomy" id="904376"/>
    <lineage>
        <taxon>Bacteria</taxon>
        <taxon>Bacillati</taxon>
        <taxon>Cyanobacteriota</taxon>
        <taxon>Cyanophyceae</taxon>
        <taxon>Oculatellales</taxon>
        <taxon>Oculatellaceae</taxon>
        <taxon>Drouetiella</taxon>
    </lineage>
</organism>
<dbReference type="PANTHER" id="PTHR43542:SF1">
    <property type="entry name" value="METHYLTRANSFERASE"/>
    <property type="match status" value="1"/>
</dbReference>
<evidence type="ECO:0000256" key="2">
    <source>
        <dbReference type="ARBA" id="ARBA00022679"/>
    </source>
</evidence>
<evidence type="ECO:0000313" key="4">
    <source>
        <dbReference type="Proteomes" id="UP000757435"/>
    </source>
</evidence>
<gene>
    <name evidence="3" type="primary">rsmD</name>
    <name evidence="3" type="ORF">KME15_06335</name>
</gene>
<dbReference type="EC" id="2.1.1.171" evidence="3"/>
<dbReference type="PROSITE" id="PS00092">
    <property type="entry name" value="N6_MTASE"/>
    <property type="match status" value="1"/>
</dbReference>